<gene>
    <name evidence="5" type="ORF">VIS_S18BTA100017</name>
</gene>
<evidence type="ECO:0000256" key="1">
    <source>
        <dbReference type="ARBA" id="ARBA00022729"/>
    </source>
</evidence>
<dbReference type="Gene3D" id="2.70.70.10">
    <property type="entry name" value="Glucose Permease (Domain IIA)"/>
    <property type="match status" value="1"/>
</dbReference>
<sequence>MKKWIWLLILIPVLSLAQNKKAALEAQKKRLQQEIVQINALIKTSAKKRANVLTQVETVQLKMERQDALIRVTNRQINRLTKEININLRNIEKLRSELTSLKKDYAEMVVSARKNKSTQNRLMFILSSESFWQAYKRMAYMKQYSASRKQQGEEIAAKTKAIQQYTSDLVAQRKNKKQLIEENRKAKKELDSIRKKQNTLVLDLKKRERNYTAQIKKKQKQREAIDKEITRLIREAISESNKKAGTKTVSFVLTPEAKALAASFVSNKGRLPWPVEKGIVTQRFGTQRHPVVRTTTIKSNGVTLSVPASATARSIFEGIVLNIVQFKGSNPIVLIQHGNYISSYKNLSKVYVKKGDRIAAKQTIGQIFTNKDTGKTTLQFSLFQNTTPQNPALWLFRMK</sequence>
<dbReference type="SUPFAM" id="SSF51261">
    <property type="entry name" value="Duplicated hybrid motif"/>
    <property type="match status" value="1"/>
</dbReference>
<evidence type="ECO:0000256" key="2">
    <source>
        <dbReference type="SAM" id="Coils"/>
    </source>
</evidence>
<feature type="coiled-coil region" evidence="2">
    <location>
        <begin position="162"/>
        <end position="235"/>
    </location>
</feature>
<protein>
    <submittedName>
        <fullName evidence="5">Peptidase, M23 family</fullName>
    </submittedName>
</protein>
<name>H6RFG7_9BACT</name>
<reference evidence="5" key="2">
    <citation type="submission" date="2012-02" db="EMBL/GenBank/DDBJ databases">
        <authorList>
            <person name="Genoscope - CEA"/>
        </authorList>
    </citation>
    <scope>NUCLEOTIDE SEQUENCE</scope>
</reference>
<dbReference type="GO" id="GO:0004222">
    <property type="term" value="F:metalloendopeptidase activity"/>
    <property type="evidence" value="ECO:0007669"/>
    <property type="project" value="TreeGrafter"/>
</dbReference>
<feature type="coiled-coil region" evidence="2">
    <location>
        <begin position="14"/>
        <end position="111"/>
    </location>
</feature>
<reference evidence="5" key="1">
    <citation type="journal article" date="2012" name="Environ. Microbiol.">
        <title>Genomic content of uncultured Bacteroidetes from contrasting oceanic provinces in the North Atlantic Ocean.</title>
        <authorList>
            <person name="Gomez-Pereira P.R."/>
            <person name="Schuler M."/>
            <person name="Fuchs B.M."/>
            <person name="Bennke C."/>
            <person name="Teeling H."/>
            <person name="Waldmann J."/>
            <person name="Richter M."/>
            <person name="Barbe V."/>
            <person name="Bataille E."/>
            <person name="Glockner F.O."/>
            <person name="Amann R."/>
        </authorList>
    </citation>
    <scope>NUCLEOTIDE SEQUENCE</scope>
</reference>
<dbReference type="EMBL" id="FO117589">
    <property type="protein sequence ID" value="CCF99778.1"/>
    <property type="molecule type" value="Genomic_DNA"/>
</dbReference>
<keyword evidence="1 3" id="KW-0732">Signal</keyword>
<organism evidence="5">
    <name type="scientific">uncultured Flavobacteriia bacterium</name>
    <dbReference type="NCBI Taxonomy" id="212695"/>
    <lineage>
        <taxon>Bacteria</taxon>
        <taxon>Pseudomonadati</taxon>
        <taxon>Bacteroidota</taxon>
        <taxon>Flavobacteriia</taxon>
        <taxon>environmental samples</taxon>
    </lineage>
</organism>
<dbReference type="PANTHER" id="PTHR21666:SF289">
    <property type="entry name" value="L-ALA--D-GLU ENDOPEPTIDASE"/>
    <property type="match status" value="1"/>
</dbReference>
<evidence type="ECO:0000256" key="3">
    <source>
        <dbReference type="SAM" id="SignalP"/>
    </source>
</evidence>
<keyword evidence="2" id="KW-0175">Coiled coil</keyword>
<dbReference type="PANTHER" id="PTHR21666">
    <property type="entry name" value="PEPTIDASE-RELATED"/>
    <property type="match status" value="1"/>
</dbReference>
<dbReference type="InterPro" id="IPR011055">
    <property type="entry name" value="Dup_hybrid_motif"/>
</dbReference>
<feature type="chain" id="PRO_5003606862" evidence="3">
    <location>
        <begin position="23"/>
        <end position="399"/>
    </location>
</feature>
<dbReference type="Pfam" id="PF01551">
    <property type="entry name" value="Peptidase_M23"/>
    <property type="match status" value="1"/>
</dbReference>
<feature type="domain" description="M23ase beta-sheet core" evidence="4">
    <location>
        <begin position="299"/>
        <end position="391"/>
    </location>
</feature>
<dbReference type="InterPro" id="IPR050570">
    <property type="entry name" value="Cell_wall_metabolism_enzyme"/>
</dbReference>
<dbReference type="CDD" id="cd12797">
    <property type="entry name" value="M23_peptidase"/>
    <property type="match status" value="1"/>
</dbReference>
<feature type="signal peptide" evidence="3">
    <location>
        <begin position="1"/>
        <end position="22"/>
    </location>
</feature>
<evidence type="ECO:0000259" key="4">
    <source>
        <dbReference type="Pfam" id="PF01551"/>
    </source>
</evidence>
<proteinExistence type="predicted"/>
<dbReference type="InterPro" id="IPR016047">
    <property type="entry name" value="M23ase_b-sheet_dom"/>
</dbReference>
<dbReference type="AlphaFoldDB" id="H6RFG7"/>
<evidence type="ECO:0000313" key="5">
    <source>
        <dbReference type="EMBL" id="CCF99778.1"/>
    </source>
</evidence>
<accession>H6RFG7</accession>
<dbReference type="Gene3D" id="6.10.250.3150">
    <property type="match status" value="1"/>
</dbReference>